<dbReference type="Proteomes" id="UP001497623">
    <property type="component" value="Unassembled WGS sequence"/>
</dbReference>
<gene>
    <name evidence="1" type="ORF">MNOR_LOCUS42174</name>
</gene>
<name>A0AAV2SVE1_MEGNR</name>
<proteinExistence type="predicted"/>
<dbReference type="AlphaFoldDB" id="A0AAV2SVE1"/>
<protein>
    <submittedName>
        <fullName evidence="1">Uncharacterized protein</fullName>
    </submittedName>
</protein>
<dbReference type="EMBL" id="CAXKWB010212220">
    <property type="protein sequence ID" value="CAL4260486.1"/>
    <property type="molecule type" value="Genomic_DNA"/>
</dbReference>
<sequence length="145" mass="16577">MLCKPLKYIGHMLNQNLSFQKKKLGPTLSIPHTATTGHRWIGLDVHRTKKCVRRGQIYPNIKYSPQTTLGKFVGFDEKCDAALVYHKEIGQMRPFNQVFSVNTPENPIVPKDMSFLDEMESYKHCKKCPTAVLPDESLDSPQWGD</sequence>
<comment type="caution">
    <text evidence="1">The sequence shown here is derived from an EMBL/GenBank/DDBJ whole genome shotgun (WGS) entry which is preliminary data.</text>
</comment>
<evidence type="ECO:0000313" key="1">
    <source>
        <dbReference type="EMBL" id="CAL4260486.1"/>
    </source>
</evidence>
<accession>A0AAV2SVE1</accession>
<reference evidence="1 2" key="1">
    <citation type="submission" date="2024-05" db="EMBL/GenBank/DDBJ databases">
        <authorList>
            <person name="Wallberg A."/>
        </authorList>
    </citation>
    <scope>NUCLEOTIDE SEQUENCE [LARGE SCALE GENOMIC DNA]</scope>
</reference>
<evidence type="ECO:0000313" key="2">
    <source>
        <dbReference type="Proteomes" id="UP001497623"/>
    </source>
</evidence>
<organism evidence="1 2">
    <name type="scientific">Meganyctiphanes norvegica</name>
    <name type="common">Northern krill</name>
    <name type="synonym">Thysanopoda norvegica</name>
    <dbReference type="NCBI Taxonomy" id="48144"/>
    <lineage>
        <taxon>Eukaryota</taxon>
        <taxon>Metazoa</taxon>
        <taxon>Ecdysozoa</taxon>
        <taxon>Arthropoda</taxon>
        <taxon>Crustacea</taxon>
        <taxon>Multicrustacea</taxon>
        <taxon>Malacostraca</taxon>
        <taxon>Eumalacostraca</taxon>
        <taxon>Eucarida</taxon>
        <taxon>Euphausiacea</taxon>
        <taxon>Euphausiidae</taxon>
        <taxon>Meganyctiphanes</taxon>
    </lineage>
</organism>
<keyword evidence="2" id="KW-1185">Reference proteome</keyword>